<gene>
    <name evidence="3" type="ORF">MEDL_25733</name>
</gene>
<dbReference type="InterPro" id="IPR013087">
    <property type="entry name" value="Znf_C2H2_type"/>
</dbReference>
<dbReference type="AlphaFoldDB" id="A0A8S3RRE7"/>
<feature type="compositionally biased region" description="Polar residues" evidence="1">
    <location>
        <begin position="209"/>
        <end position="221"/>
    </location>
</feature>
<dbReference type="PANTHER" id="PTHR33845:SF1">
    <property type="entry name" value="C2H2-TYPE DOMAIN-CONTAINING PROTEIN"/>
    <property type="match status" value="1"/>
</dbReference>
<feature type="region of interest" description="Disordered" evidence="1">
    <location>
        <begin position="209"/>
        <end position="230"/>
    </location>
</feature>
<dbReference type="PROSITE" id="PS00028">
    <property type="entry name" value="ZINC_FINGER_C2H2_1"/>
    <property type="match status" value="1"/>
</dbReference>
<name>A0A8S3RRE7_MYTED</name>
<accession>A0A8S3RRE7</accession>
<keyword evidence="4" id="KW-1185">Reference proteome</keyword>
<evidence type="ECO:0000313" key="3">
    <source>
        <dbReference type="EMBL" id="CAG2211705.1"/>
    </source>
</evidence>
<evidence type="ECO:0000256" key="1">
    <source>
        <dbReference type="SAM" id="MobiDB-lite"/>
    </source>
</evidence>
<reference evidence="3" key="1">
    <citation type="submission" date="2021-03" db="EMBL/GenBank/DDBJ databases">
        <authorList>
            <person name="Bekaert M."/>
        </authorList>
    </citation>
    <scope>NUCLEOTIDE SEQUENCE</scope>
</reference>
<evidence type="ECO:0000313" key="4">
    <source>
        <dbReference type="Proteomes" id="UP000683360"/>
    </source>
</evidence>
<dbReference type="EMBL" id="CAJPWZ010001272">
    <property type="protein sequence ID" value="CAG2211705.1"/>
    <property type="molecule type" value="Genomic_DNA"/>
</dbReference>
<comment type="caution">
    <text evidence="3">The sequence shown here is derived from an EMBL/GenBank/DDBJ whole genome shotgun (WGS) entry which is preliminary data.</text>
</comment>
<organism evidence="3 4">
    <name type="scientific">Mytilus edulis</name>
    <name type="common">Blue mussel</name>
    <dbReference type="NCBI Taxonomy" id="6550"/>
    <lineage>
        <taxon>Eukaryota</taxon>
        <taxon>Metazoa</taxon>
        <taxon>Spiralia</taxon>
        <taxon>Lophotrochozoa</taxon>
        <taxon>Mollusca</taxon>
        <taxon>Bivalvia</taxon>
        <taxon>Autobranchia</taxon>
        <taxon>Pteriomorphia</taxon>
        <taxon>Mytilida</taxon>
        <taxon>Mytiloidea</taxon>
        <taxon>Mytilidae</taxon>
        <taxon>Mytilinae</taxon>
        <taxon>Mytilus</taxon>
    </lineage>
</organism>
<sequence>MECSFSQYSRITCNTNFNIKPSSQIYSFNYCLDNIDAHLSQNRINPSSVCNEHELIKFRAGLFEHETDHFTICPNHRYCLGKGWKASKLCMLKPPLQTCNGKRKIEKATVTVQQSRDILEQFGILISVGAGVCRKCRSDMVHAILDKDNPTESLHAPVNTYSEDTTITTVSEERASLDKIPCDFQHNKNCEYQEEYAASCSTQMSNADSQGSLWLPNSQDTDTSEHMDNSDIPHHDNSVKRKALDNFLQSCGLSPVKKQLKINWNLSSERTQYDYSMKTKQIFEQVVNVLAPGQGSHLLDSVMNSNPSTSSDKTLEILSTAYDLSSDWGTQRQILSVFANNFTFKEMSTYIPNLTKYRYTAARKHASEKGQGQPVQISPYTREGLSEHQIKCFIDFVMSPSVMTDSPFLETKLKLSNGELYQVPQIILNSVRSRVVEQYQTFCRESGISDVASDRSYMRILQAIEPNIRKSMKGLDNYAADGAKDIDDLKKIVNVLGKEWEDGILLQLSNCKQYLKLDYKMHISLETDIPDHCCQFALSSDSGEYSVACSHSHDAACANCNDLYHVIEGIKQAAGEVEFEKCKGVGRMEKHLLRSVNQDRARSHVIENLSDGEVLIERDWAMKLLPMMYRESQSKWFAKRGMNWHITVGTYIINSVLHSHTIVHIFDNASQDAVTSNAVLKDSVLKLKEKNQNLTKAFIRSDNAGCFHSVEAIFCIPLLNEVSALKVVQVDFADPQGGKTTPPCGIIVKKAVKIKDITTLNNFQYHADYVLAFKQYQIGKGVKILNTSAHIYDNFPSVTILKSNSTDDVVKVPKPIAATACTEDINPAVSNRLSNNNDTNTQIADNSSFIFTCPEPHCLLTFKRYGNLSNHLDKGDHQCKTELKSLSDKSKVEYVRQIDTKQSMLVRSSVNPSAECSTLVRGWALKNKRSVKRFSSEQIGFLKEMFQKGEMTGHKYDPEEVSVMMRTVKKWEEKVFSRFIPDSITDFELFQQTITRKRKSAQNSYESEDFVAEEYENNIIDARSLTINMN</sequence>
<dbReference type="PANTHER" id="PTHR33845">
    <property type="entry name" value="C2H2-TYPE DOMAIN-CONTAINING PROTEIN"/>
    <property type="match status" value="1"/>
</dbReference>
<feature type="domain" description="C2H2-type" evidence="2">
    <location>
        <begin position="853"/>
        <end position="877"/>
    </location>
</feature>
<evidence type="ECO:0000259" key="2">
    <source>
        <dbReference type="PROSITE" id="PS00028"/>
    </source>
</evidence>
<dbReference type="OrthoDB" id="6084797at2759"/>
<protein>
    <recommendedName>
        <fullName evidence="2">C2H2-type domain-containing protein</fullName>
    </recommendedName>
</protein>
<dbReference type="Proteomes" id="UP000683360">
    <property type="component" value="Unassembled WGS sequence"/>
</dbReference>
<proteinExistence type="predicted"/>